<feature type="active site" description="S-palmitoyl cysteine intermediate" evidence="11">
    <location>
        <position position="121"/>
    </location>
</feature>
<feature type="compositionally biased region" description="Basic and acidic residues" evidence="13">
    <location>
        <begin position="390"/>
        <end position="399"/>
    </location>
</feature>
<evidence type="ECO:0000313" key="15">
    <source>
        <dbReference type="EMBL" id="EAW15256.1"/>
    </source>
</evidence>
<comment type="catalytic activity">
    <reaction evidence="10 11 12">
        <text>L-cysteinyl-[protein] + hexadecanoyl-CoA = S-hexadecanoyl-L-cysteinyl-[protein] + CoA</text>
        <dbReference type="Rhea" id="RHEA:36683"/>
        <dbReference type="Rhea" id="RHEA-COMP:10131"/>
        <dbReference type="Rhea" id="RHEA-COMP:11032"/>
        <dbReference type="ChEBI" id="CHEBI:29950"/>
        <dbReference type="ChEBI" id="CHEBI:57287"/>
        <dbReference type="ChEBI" id="CHEBI:57379"/>
        <dbReference type="ChEBI" id="CHEBI:74151"/>
        <dbReference type="EC" id="2.3.1.225"/>
    </reaction>
</comment>
<keyword evidence="4 11" id="KW-0256">Endoplasmic reticulum</keyword>
<gene>
    <name evidence="11" type="primary">PFA4</name>
    <name evidence="15" type="ORF">ACLA_059190</name>
</gene>
<evidence type="ECO:0000256" key="8">
    <source>
        <dbReference type="ARBA" id="ARBA00023288"/>
    </source>
</evidence>
<dbReference type="GeneID" id="4708918"/>
<organism evidence="15 16">
    <name type="scientific">Aspergillus clavatus (strain ATCC 1007 / CBS 513.65 / DSM 816 / NCTC 3887 / NRRL 1 / QM 1276 / 107)</name>
    <dbReference type="NCBI Taxonomy" id="344612"/>
    <lineage>
        <taxon>Eukaryota</taxon>
        <taxon>Fungi</taxon>
        <taxon>Dikarya</taxon>
        <taxon>Ascomycota</taxon>
        <taxon>Pezizomycotina</taxon>
        <taxon>Eurotiomycetes</taxon>
        <taxon>Eurotiomycetidae</taxon>
        <taxon>Eurotiales</taxon>
        <taxon>Aspergillaceae</taxon>
        <taxon>Aspergillus</taxon>
        <taxon>Aspergillus subgen. Fumigati</taxon>
    </lineage>
</organism>
<feature type="transmembrane region" description="Helical" evidence="11 12">
    <location>
        <begin position="139"/>
        <end position="163"/>
    </location>
</feature>
<feature type="transmembrane region" description="Helical" evidence="11 12">
    <location>
        <begin position="175"/>
        <end position="200"/>
    </location>
</feature>
<dbReference type="eggNOG" id="KOG1314">
    <property type="taxonomic scope" value="Eukaryota"/>
</dbReference>
<comment type="function">
    <text evidence="11">Mediates the reversible addition of palmitate to target proteins, thereby regulating their membrane association and biological function.</text>
</comment>
<dbReference type="Proteomes" id="UP000006701">
    <property type="component" value="Unassembled WGS sequence"/>
</dbReference>
<evidence type="ECO:0000256" key="5">
    <source>
        <dbReference type="ARBA" id="ARBA00022989"/>
    </source>
</evidence>
<feature type="compositionally biased region" description="Polar residues" evidence="13">
    <location>
        <begin position="374"/>
        <end position="388"/>
    </location>
</feature>
<evidence type="ECO:0000313" key="16">
    <source>
        <dbReference type="Proteomes" id="UP000006701"/>
    </source>
</evidence>
<keyword evidence="5 11" id="KW-1133">Transmembrane helix</keyword>
<feature type="domain" description="Palmitoyltransferase DHHC" evidence="14">
    <location>
        <begin position="88"/>
        <end position="217"/>
    </location>
</feature>
<keyword evidence="9 11" id="KW-0012">Acyltransferase</keyword>
<evidence type="ECO:0000256" key="13">
    <source>
        <dbReference type="SAM" id="MobiDB-lite"/>
    </source>
</evidence>
<evidence type="ECO:0000256" key="10">
    <source>
        <dbReference type="ARBA" id="ARBA00048048"/>
    </source>
</evidence>
<dbReference type="RefSeq" id="XP_001276682.1">
    <property type="nucleotide sequence ID" value="XM_001276681.1"/>
</dbReference>
<proteinExistence type="inferred from homology"/>
<evidence type="ECO:0000256" key="2">
    <source>
        <dbReference type="ARBA" id="ARBA00022679"/>
    </source>
</evidence>
<dbReference type="VEuPathDB" id="FungiDB:ACLA_059190"/>
<dbReference type="KEGG" id="act:ACLA_059190"/>
<keyword evidence="2 11" id="KW-0808">Transferase</keyword>
<dbReference type="STRING" id="344612.A1C4B6"/>
<dbReference type="AlphaFoldDB" id="A1C4B6"/>
<dbReference type="InterPro" id="IPR033682">
    <property type="entry name" value="PFA4"/>
</dbReference>
<evidence type="ECO:0000256" key="4">
    <source>
        <dbReference type="ARBA" id="ARBA00022824"/>
    </source>
</evidence>
<dbReference type="HAMAP" id="MF_03199">
    <property type="entry name" value="DHHC_PAT_PFA4"/>
    <property type="match status" value="1"/>
</dbReference>
<evidence type="ECO:0000256" key="12">
    <source>
        <dbReference type="RuleBase" id="RU079119"/>
    </source>
</evidence>
<feature type="region of interest" description="Disordered" evidence="13">
    <location>
        <begin position="341"/>
        <end position="399"/>
    </location>
</feature>
<name>A1C4B6_ASPCL</name>
<evidence type="ECO:0000256" key="6">
    <source>
        <dbReference type="ARBA" id="ARBA00023136"/>
    </source>
</evidence>
<evidence type="ECO:0000256" key="3">
    <source>
        <dbReference type="ARBA" id="ARBA00022692"/>
    </source>
</evidence>
<comment type="domain">
    <text evidence="11 12">The DHHC domain is required for palmitoyltransferase activity.</text>
</comment>
<dbReference type="OMA" id="WEIERHK"/>
<evidence type="ECO:0000256" key="11">
    <source>
        <dbReference type="HAMAP-Rule" id="MF_03199"/>
    </source>
</evidence>
<dbReference type="InterPro" id="IPR039859">
    <property type="entry name" value="PFA4/ZDH16/20/ERF2-like"/>
</dbReference>
<evidence type="ECO:0000256" key="7">
    <source>
        <dbReference type="ARBA" id="ARBA00023139"/>
    </source>
</evidence>
<evidence type="ECO:0000259" key="14">
    <source>
        <dbReference type="Pfam" id="PF01529"/>
    </source>
</evidence>
<protein>
    <recommendedName>
        <fullName evidence="11">Palmitoyltransferase PFA4</fullName>
        <ecNumber evidence="11">2.3.1.225</ecNumber>
    </recommendedName>
    <alternativeName>
        <fullName evidence="11">Protein S-acyltransferase</fullName>
        <shortName evidence="11">PAT</shortName>
    </alternativeName>
    <alternativeName>
        <fullName evidence="11">Protein fatty acyltransferase 4</fullName>
    </alternativeName>
</protein>
<feature type="transmembrane region" description="Helical" evidence="11 12">
    <location>
        <begin position="45"/>
        <end position="62"/>
    </location>
</feature>
<evidence type="ECO:0000256" key="1">
    <source>
        <dbReference type="ARBA" id="ARBA00004141"/>
    </source>
</evidence>
<dbReference type="OrthoDB" id="331948at2759"/>
<keyword evidence="3 11" id="KW-0812">Transmembrane</keyword>
<accession>A1C4B6</accession>
<keyword evidence="6 11" id="KW-0472">Membrane</keyword>
<evidence type="ECO:0000256" key="9">
    <source>
        <dbReference type="ARBA" id="ARBA00023315"/>
    </source>
</evidence>
<dbReference type="HOGENOM" id="CLU_027721_8_1_1"/>
<keyword evidence="16" id="KW-1185">Reference proteome</keyword>
<reference evidence="15 16" key="1">
    <citation type="journal article" date="2008" name="PLoS Genet.">
        <title>Genomic islands in the pathogenic filamentous fungus Aspergillus fumigatus.</title>
        <authorList>
            <person name="Fedorova N.D."/>
            <person name="Khaldi N."/>
            <person name="Joardar V.S."/>
            <person name="Maiti R."/>
            <person name="Amedeo P."/>
            <person name="Anderson M.J."/>
            <person name="Crabtree J."/>
            <person name="Silva J.C."/>
            <person name="Badger J.H."/>
            <person name="Albarraq A."/>
            <person name="Angiuoli S."/>
            <person name="Bussey H."/>
            <person name="Bowyer P."/>
            <person name="Cotty P.J."/>
            <person name="Dyer P.S."/>
            <person name="Egan A."/>
            <person name="Galens K."/>
            <person name="Fraser-Liggett C.M."/>
            <person name="Haas B.J."/>
            <person name="Inman J.M."/>
            <person name="Kent R."/>
            <person name="Lemieux S."/>
            <person name="Malavazi I."/>
            <person name="Orvis J."/>
            <person name="Roemer T."/>
            <person name="Ronning C.M."/>
            <person name="Sundaram J.P."/>
            <person name="Sutton G."/>
            <person name="Turner G."/>
            <person name="Venter J.C."/>
            <person name="White O.R."/>
            <person name="Whitty B.R."/>
            <person name="Youngman P."/>
            <person name="Wolfe K.H."/>
            <person name="Goldman G.H."/>
            <person name="Wortman J.R."/>
            <person name="Jiang B."/>
            <person name="Denning D.W."/>
            <person name="Nierman W.C."/>
        </authorList>
    </citation>
    <scope>NUCLEOTIDE SEQUENCE [LARGE SCALE GENOMIC DNA]</scope>
    <source>
        <strain evidence="16">ATCC 1007 / CBS 513.65 / DSM 816 / NCTC 3887 / NRRL 1</strain>
    </source>
</reference>
<comment type="similarity">
    <text evidence="11">Belongs to the DHHC palmitoyltransferase family. PFA4 subfamily.</text>
</comment>
<dbReference type="EMBL" id="DS026990">
    <property type="protein sequence ID" value="EAW15256.1"/>
    <property type="molecule type" value="Genomic_DNA"/>
</dbReference>
<feature type="transmembrane region" description="Helical" evidence="11 12">
    <location>
        <begin position="12"/>
        <end position="33"/>
    </location>
</feature>
<dbReference type="EC" id="2.3.1.225" evidence="11"/>
<dbReference type="Pfam" id="PF01529">
    <property type="entry name" value="DHHC"/>
    <property type="match status" value="1"/>
</dbReference>
<comment type="subcellular location">
    <subcellularLocation>
        <location evidence="11">Endoplasmic reticulum membrane</location>
        <topology evidence="11">Multi-pass membrane protein</topology>
    </subcellularLocation>
    <subcellularLocation>
        <location evidence="1">Membrane</location>
        <topology evidence="1">Multi-pass membrane protein</topology>
    </subcellularLocation>
</comment>
<dbReference type="PROSITE" id="PS50216">
    <property type="entry name" value="DHHC"/>
    <property type="match status" value="1"/>
</dbReference>
<keyword evidence="8 11" id="KW-0449">Lipoprotein</keyword>
<feature type="compositionally biased region" description="Basic and acidic residues" evidence="13">
    <location>
        <begin position="361"/>
        <end position="371"/>
    </location>
</feature>
<keyword evidence="7 11" id="KW-0564">Palmitate</keyword>
<dbReference type="InterPro" id="IPR001594">
    <property type="entry name" value="Palmitoyltrfase_DHHC"/>
</dbReference>
<sequence length="434" mass="50003">MACRSFNISHLALPVVTALISFLAYTSQLFFYYFDEAPLTSKETWWLNIFASCIWVCYYRSCTVDPGHTPKNWMPLDRKQLEEDCASGRQRWCRRCEAFKPPRAHHCKTCQRCIPKMDHHCPWTSNCVSHFTFPHFLRFLFYTVVGMGYLETLLFERASIIWASRHLPSYLGPSLVQLAHLFILLVVNSLTLFALAILLVRSIWSLALNTTTIESWEIERHETLLRRARHFGGYLSGPGGIQIRIQKQEFPYDIGIWSNIKAGMGGSANILSWFWPFAATPDRSTGLDFEVNGFEDSNVSWPPPDPDRIPFPAKQRNLDAAIKAADASYYRAVEARNSQKIKDANDAQVNRGIHRRKRFHERFDQNRKEDGDLSSDSEASGSRTSQNGEEGWRNSEGERLRDFGVDEDVEFYDEDDIPLGILIKRRQQKASQTE</sequence>
<dbReference type="GO" id="GO:0019706">
    <property type="term" value="F:protein-cysteine S-palmitoyltransferase activity"/>
    <property type="evidence" value="ECO:0007669"/>
    <property type="project" value="UniProtKB-UniRule"/>
</dbReference>
<dbReference type="PANTHER" id="PTHR12246">
    <property type="entry name" value="PALMITOYLTRANSFERASE ZDHHC16"/>
    <property type="match status" value="1"/>
</dbReference>
<dbReference type="GO" id="GO:0005789">
    <property type="term" value="C:endoplasmic reticulum membrane"/>
    <property type="evidence" value="ECO:0007669"/>
    <property type="project" value="UniProtKB-SubCell"/>
</dbReference>